<accession>A0ABV1Y9U8</accession>
<dbReference type="InterPro" id="IPR009467">
    <property type="entry name" value="Glycolipid-bd_prot_put"/>
</dbReference>
<dbReference type="RefSeq" id="WP_287268991.1">
    <property type="nucleotide sequence ID" value="NZ_JAMYMY010000007.1"/>
</dbReference>
<dbReference type="EMBL" id="JAMYPJ010000002">
    <property type="protein sequence ID" value="MER8931842.1"/>
    <property type="molecule type" value="Genomic_DNA"/>
</dbReference>
<organism evidence="1 2">
    <name type="scientific">Mesorhizobium opportunistum</name>
    <dbReference type="NCBI Taxonomy" id="593909"/>
    <lineage>
        <taxon>Bacteria</taxon>
        <taxon>Pseudomonadati</taxon>
        <taxon>Pseudomonadota</taxon>
        <taxon>Alphaproteobacteria</taxon>
        <taxon>Hyphomicrobiales</taxon>
        <taxon>Phyllobacteriaceae</taxon>
        <taxon>Mesorhizobium</taxon>
    </lineage>
</organism>
<comment type="caution">
    <text evidence="1">The sequence shown here is derived from an EMBL/GenBank/DDBJ whole genome shotgun (WGS) entry which is preliminary data.</text>
</comment>
<dbReference type="SUPFAM" id="SSF159275">
    <property type="entry name" value="PA1994-like"/>
    <property type="match status" value="1"/>
</dbReference>
<reference evidence="1 2" key="1">
    <citation type="journal article" date="2024" name="Proc. Natl. Acad. Sci. U.S.A.">
        <title>The evolutionary genomics of adaptation to stress in wild rhizobium bacteria.</title>
        <authorList>
            <person name="Kehlet-Delgado H."/>
            <person name="Montoya A.P."/>
            <person name="Jensen K.T."/>
            <person name="Wendlandt C.E."/>
            <person name="Dexheimer C."/>
            <person name="Roberts M."/>
            <person name="Torres Martinez L."/>
            <person name="Friesen M.L."/>
            <person name="Griffitts J.S."/>
            <person name="Porter S.S."/>
        </authorList>
    </citation>
    <scope>NUCLEOTIDE SEQUENCE [LARGE SCALE GENOMIC DNA]</scope>
    <source>
        <strain evidence="1 2">M0729</strain>
    </source>
</reference>
<keyword evidence="2" id="KW-1185">Reference proteome</keyword>
<sequence length="184" mass="20888">MTAEEFKIVRWREWEGPGLEHLVLRERAGEVLADSVVICSGQTPFAVRYRISCDANWRARSVTVDMIGSERTLVLASDGDGHWTRDGMPVPELDGIFDPDLTVTPFTNTPPIRRLRLSTGQSAEITTAFVDFPALTVVSNPQRYSCLEEGRRYLYESRASDFKRELEIDDDGLVVSYPDFWQRG</sequence>
<gene>
    <name evidence="1" type="ORF">NKI33_02530</name>
</gene>
<evidence type="ECO:0000313" key="1">
    <source>
        <dbReference type="EMBL" id="MER8931842.1"/>
    </source>
</evidence>
<name>A0ABV1Y9U8_9HYPH</name>
<protein>
    <submittedName>
        <fullName evidence="1">Glycolipid-binding domain-containing protein</fullName>
    </submittedName>
</protein>
<dbReference type="Pfam" id="PF06475">
    <property type="entry name" value="Glycolipid_bind"/>
    <property type="match status" value="1"/>
</dbReference>
<evidence type="ECO:0000313" key="2">
    <source>
        <dbReference type="Proteomes" id="UP001464387"/>
    </source>
</evidence>
<dbReference type="Proteomes" id="UP001464387">
    <property type="component" value="Unassembled WGS sequence"/>
</dbReference>
<proteinExistence type="predicted"/>